<dbReference type="EMBL" id="JAHCVJ010000001">
    <property type="protein sequence ID" value="MBT0663049.1"/>
    <property type="molecule type" value="Genomic_DNA"/>
</dbReference>
<keyword evidence="2" id="KW-0732">Signal</keyword>
<keyword evidence="1" id="KW-0472">Membrane</keyword>
<evidence type="ECO:0000256" key="1">
    <source>
        <dbReference type="SAM" id="Phobius"/>
    </source>
</evidence>
<evidence type="ECO:0000313" key="3">
    <source>
        <dbReference type="EMBL" id="MBT0663049.1"/>
    </source>
</evidence>
<comment type="caution">
    <text evidence="3">The sequence shown here is derived from an EMBL/GenBank/DDBJ whole genome shotgun (WGS) entry which is preliminary data.</text>
</comment>
<evidence type="ECO:0000256" key="2">
    <source>
        <dbReference type="SAM" id="SignalP"/>
    </source>
</evidence>
<sequence>MMKKLILFLLLMSLPSAAFALEQSFTQQGLKATVKLSPDKIEPNATVQLALSLSKDGIRLTDRDVTLEIYEQDAEQPLIKRQVDLLDNEYVDSWKFEKPGDYRVAVKIADRQNQSELIQYEVNASVTNAGSEHDGHGFFSHHFGGGKWGWWGSGFMLLMMVPMMLLIL</sequence>
<reference evidence="3 4" key="1">
    <citation type="submission" date="2021-05" db="EMBL/GenBank/DDBJ databases">
        <title>The draft genome of Geobacter pelophilus DSM 12255.</title>
        <authorList>
            <person name="Xu Z."/>
            <person name="Masuda Y."/>
            <person name="Itoh H."/>
            <person name="Senoo K."/>
        </authorList>
    </citation>
    <scope>NUCLEOTIDE SEQUENCE [LARGE SCALE GENOMIC DNA]</scope>
    <source>
        <strain evidence="3 4">DSM 12255</strain>
    </source>
</reference>
<keyword evidence="1" id="KW-0812">Transmembrane</keyword>
<keyword evidence="4" id="KW-1185">Reference proteome</keyword>
<organism evidence="3 4">
    <name type="scientific">Geoanaerobacter pelophilus</name>
    <dbReference type="NCBI Taxonomy" id="60036"/>
    <lineage>
        <taxon>Bacteria</taxon>
        <taxon>Pseudomonadati</taxon>
        <taxon>Thermodesulfobacteriota</taxon>
        <taxon>Desulfuromonadia</taxon>
        <taxon>Geobacterales</taxon>
        <taxon>Geobacteraceae</taxon>
        <taxon>Geoanaerobacter</taxon>
    </lineage>
</organism>
<accession>A0AAW4KWH4</accession>
<evidence type="ECO:0008006" key="5">
    <source>
        <dbReference type="Google" id="ProtNLM"/>
    </source>
</evidence>
<keyword evidence="1" id="KW-1133">Transmembrane helix</keyword>
<gene>
    <name evidence="3" type="ORF">KI809_01945</name>
</gene>
<feature type="transmembrane region" description="Helical" evidence="1">
    <location>
        <begin position="148"/>
        <end position="167"/>
    </location>
</feature>
<dbReference type="AlphaFoldDB" id="A0AAW4KWH4"/>
<protein>
    <recommendedName>
        <fullName evidence="5">YtkA-like domain-containing protein</fullName>
    </recommendedName>
</protein>
<dbReference type="Proteomes" id="UP000811899">
    <property type="component" value="Unassembled WGS sequence"/>
</dbReference>
<feature type="signal peptide" evidence="2">
    <location>
        <begin position="1"/>
        <end position="20"/>
    </location>
</feature>
<evidence type="ECO:0000313" key="4">
    <source>
        <dbReference type="Proteomes" id="UP000811899"/>
    </source>
</evidence>
<name>A0AAW4KWH4_9BACT</name>
<proteinExistence type="predicted"/>
<feature type="chain" id="PRO_5043722412" description="YtkA-like domain-containing protein" evidence="2">
    <location>
        <begin position="21"/>
        <end position="168"/>
    </location>
</feature>